<proteinExistence type="predicted"/>
<dbReference type="AlphaFoldDB" id="A0A8S4ELL0"/>
<evidence type="ECO:0000313" key="3">
    <source>
        <dbReference type="Proteomes" id="UP000653454"/>
    </source>
</evidence>
<protein>
    <submittedName>
        <fullName evidence="2">(diamondback moth) hypothetical protein</fullName>
    </submittedName>
</protein>
<keyword evidence="3" id="KW-1185">Reference proteome</keyword>
<reference evidence="2" key="1">
    <citation type="submission" date="2020-11" db="EMBL/GenBank/DDBJ databases">
        <authorList>
            <person name="Whiteford S."/>
        </authorList>
    </citation>
    <scope>NUCLEOTIDE SEQUENCE</scope>
</reference>
<gene>
    <name evidence="2" type="ORF">PLXY2_LOCUS5979</name>
</gene>
<feature type="chain" id="PRO_5035887162" evidence="1">
    <location>
        <begin position="17"/>
        <end position="308"/>
    </location>
</feature>
<feature type="signal peptide" evidence="1">
    <location>
        <begin position="1"/>
        <end position="16"/>
    </location>
</feature>
<dbReference type="EMBL" id="CAJHNJ030000018">
    <property type="protein sequence ID" value="CAG9116385.1"/>
    <property type="molecule type" value="Genomic_DNA"/>
</dbReference>
<dbReference type="Proteomes" id="UP000653454">
    <property type="component" value="Unassembled WGS sequence"/>
</dbReference>
<accession>A0A8S4ELL0</accession>
<keyword evidence="1" id="KW-0732">Signal</keyword>
<name>A0A8S4ELL0_PLUXY</name>
<comment type="caution">
    <text evidence="2">The sequence shown here is derived from an EMBL/GenBank/DDBJ whole genome shotgun (WGS) entry which is preliminary data.</text>
</comment>
<evidence type="ECO:0000313" key="2">
    <source>
        <dbReference type="EMBL" id="CAG9116385.1"/>
    </source>
</evidence>
<organism evidence="2 3">
    <name type="scientific">Plutella xylostella</name>
    <name type="common">Diamondback moth</name>
    <name type="synonym">Plutella maculipennis</name>
    <dbReference type="NCBI Taxonomy" id="51655"/>
    <lineage>
        <taxon>Eukaryota</taxon>
        <taxon>Metazoa</taxon>
        <taxon>Ecdysozoa</taxon>
        <taxon>Arthropoda</taxon>
        <taxon>Hexapoda</taxon>
        <taxon>Insecta</taxon>
        <taxon>Pterygota</taxon>
        <taxon>Neoptera</taxon>
        <taxon>Endopterygota</taxon>
        <taxon>Lepidoptera</taxon>
        <taxon>Glossata</taxon>
        <taxon>Ditrysia</taxon>
        <taxon>Yponomeutoidea</taxon>
        <taxon>Plutellidae</taxon>
        <taxon>Plutella</taxon>
    </lineage>
</organism>
<dbReference type="CDD" id="cd20235">
    <property type="entry name" value="PFM_spherulin-2a-like"/>
    <property type="match status" value="1"/>
</dbReference>
<sequence>MLFVFLVLLIPVFCNAKIRIHIHTASSLDYTSVRSSGIDLKTVTDREIALFNLTKDNLIRGMRIELGRYPEDVFLTDPTPYENLFEKFKWPPVRRKLTVEAVKVIDIINEPVQVTVQEFINNTTKPIKRNIGIYKTVESTVFSTWSKTGFPVDNITYGVKVSYRNSNQTFEYENIWRSTLVRNQMVRFGASKPGYVKVEPGQKLRTTLNGFKTIVLVEVTYKASVIGNVIGDFEELEGIHYHFFAPTVRNIMKAADIYNELITTEEVEVRCFTDPRVEVSIEHADVEIVTARNRAFVSLSGKRQRNKR</sequence>
<evidence type="ECO:0000256" key="1">
    <source>
        <dbReference type="SAM" id="SignalP"/>
    </source>
</evidence>